<evidence type="ECO:0000313" key="4">
    <source>
        <dbReference type="Proteomes" id="UP000694570"/>
    </source>
</evidence>
<evidence type="ECO:0008006" key="5">
    <source>
        <dbReference type="Google" id="ProtNLM"/>
    </source>
</evidence>
<sequence>MRRWVSSGLEPWLLLQLLMGSVILGKLITLSESQPLSWEISGNARVAVTNSLSPEKFCTPQTVLQKCLLSLQPNGYMCSRHSECQSNCCITNNYGKLLFCTARTIFLQCVPWRKPNWDYCTYHSECQSKCCLRLNEVSKHRCVPQTGILVQCLPVVRWGGGGGGMGTRGDGDKGRWGQGTGG</sequence>
<accession>A0A8D0WMH7</accession>
<dbReference type="Ensembl" id="ENSSSCT00030050440.1">
    <property type="protein sequence ID" value="ENSSSCP00030022934.1"/>
    <property type="gene ID" value="ENSSSCG00030036290.1"/>
</dbReference>
<evidence type="ECO:0000256" key="2">
    <source>
        <dbReference type="SAM" id="SignalP"/>
    </source>
</evidence>
<evidence type="ECO:0000313" key="3">
    <source>
        <dbReference type="Ensembl" id="ENSSSCP00030022934.1"/>
    </source>
</evidence>
<dbReference type="Pfam" id="PF15083">
    <property type="entry name" value="Colipase-like"/>
    <property type="match status" value="1"/>
</dbReference>
<feature type="chain" id="PRO_5045906018" description="Leucine rich colipase like 1" evidence="2">
    <location>
        <begin position="34"/>
        <end position="182"/>
    </location>
</feature>
<feature type="region of interest" description="Disordered" evidence="1">
    <location>
        <begin position="163"/>
        <end position="182"/>
    </location>
</feature>
<dbReference type="AlphaFoldDB" id="A0A8D0WMH7"/>
<dbReference type="Proteomes" id="UP000694570">
    <property type="component" value="Unplaced"/>
</dbReference>
<feature type="signal peptide" evidence="2">
    <location>
        <begin position="1"/>
        <end position="33"/>
    </location>
</feature>
<name>A0A8D0WMH7_PIG</name>
<organism evidence="3 4">
    <name type="scientific">Sus scrofa</name>
    <name type="common">Pig</name>
    <dbReference type="NCBI Taxonomy" id="9823"/>
    <lineage>
        <taxon>Eukaryota</taxon>
        <taxon>Metazoa</taxon>
        <taxon>Chordata</taxon>
        <taxon>Craniata</taxon>
        <taxon>Vertebrata</taxon>
        <taxon>Euteleostomi</taxon>
        <taxon>Mammalia</taxon>
        <taxon>Eutheria</taxon>
        <taxon>Laurasiatheria</taxon>
        <taxon>Artiodactyla</taxon>
        <taxon>Suina</taxon>
        <taxon>Suidae</taxon>
        <taxon>Sus</taxon>
    </lineage>
</organism>
<dbReference type="Gene3D" id="4.10.40.50">
    <property type="match status" value="1"/>
</dbReference>
<proteinExistence type="predicted"/>
<reference evidence="3" key="1">
    <citation type="submission" date="2025-08" db="UniProtKB">
        <authorList>
            <consortium name="Ensembl"/>
        </authorList>
    </citation>
    <scope>IDENTIFICATION</scope>
</reference>
<evidence type="ECO:0000256" key="1">
    <source>
        <dbReference type="SAM" id="MobiDB-lite"/>
    </source>
</evidence>
<protein>
    <recommendedName>
        <fullName evidence="5">Leucine rich colipase like 1</fullName>
    </recommendedName>
</protein>
<keyword evidence="2" id="KW-0732">Signal</keyword>